<keyword evidence="3 8" id="KW-0808">Transferase</keyword>
<keyword evidence="4" id="KW-0677">Repeat</keyword>
<dbReference type="NCBIfam" id="TIGR01853">
    <property type="entry name" value="lipid_A_lpxD"/>
    <property type="match status" value="1"/>
</dbReference>
<keyword evidence="1" id="KW-0444">Lipid biosynthesis</keyword>
<dbReference type="InterPro" id="IPR001451">
    <property type="entry name" value="Hexapep"/>
</dbReference>
<dbReference type="CDD" id="cd03352">
    <property type="entry name" value="LbH_LpxD"/>
    <property type="match status" value="1"/>
</dbReference>
<evidence type="ECO:0000256" key="4">
    <source>
        <dbReference type="ARBA" id="ARBA00022737"/>
    </source>
</evidence>
<evidence type="ECO:0000256" key="2">
    <source>
        <dbReference type="ARBA" id="ARBA00022556"/>
    </source>
</evidence>
<dbReference type="InterPro" id="IPR011004">
    <property type="entry name" value="Trimer_LpxA-like_sf"/>
</dbReference>
<protein>
    <submittedName>
        <fullName evidence="8">UDP-3-O-[3-hydroxymyristoyl] glucosamine N-acyltransferase</fullName>
        <ecNumber evidence="8">2.3.1.191</ecNumber>
    </submittedName>
</protein>
<dbReference type="Pfam" id="PF04613">
    <property type="entry name" value="LpxD"/>
    <property type="match status" value="1"/>
</dbReference>
<dbReference type="PANTHER" id="PTHR43378:SF2">
    <property type="entry name" value="UDP-3-O-ACYLGLUCOSAMINE N-ACYLTRANSFERASE 1, MITOCHONDRIAL-RELATED"/>
    <property type="match status" value="1"/>
</dbReference>
<dbReference type="GO" id="GO:0016410">
    <property type="term" value="F:N-acyltransferase activity"/>
    <property type="evidence" value="ECO:0007669"/>
    <property type="project" value="InterPro"/>
</dbReference>
<dbReference type="InterPro" id="IPR020573">
    <property type="entry name" value="UDP_GlcNAc_AcTrfase_non-rep"/>
</dbReference>
<organism evidence="8">
    <name type="scientific">hydrothermal vent metagenome</name>
    <dbReference type="NCBI Taxonomy" id="652676"/>
    <lineage>
        <taxon>unclassified sequences</taxon>
        <taxon>metagenomes</taxon>
        <taxon>ecological metagenomes</taxon>
    </lineage>
</organism>
<dbReference type="Gene3D" id="3.40.1390.10">
    <property type="entry name" value="MurE/MurF, N-terminal domain"/>
    <property type="match status" value="1"/>
</dbReference>
<evidence type="ECO:0000256" key="3">
    <source>
        <dbReference type="ARBA" id="ARBA00022679"/>
    </source>
</evidence>
<evidence type="ECO:0000256" key="6">
    <source>
        <dbReference type="ARBA" id="ARBA00023315"/>
    </source>
</evidence>
<dbReference type="AlphaFoldDB" id="A0A1W1CYD0"/>
<name>A0A1W1CYD0_9ZZZZ</name>
<dbReference type="Gene3D" id="2.160.10.10">
    <property type="entry name" value="Hexapeptide repeat proteins"/>
    <property type="match status" value="1"/>
</dbReference>
<reference evidence="8" key="1">
    <citation type="submission" date="2016-10" db="EMBL/GenBank/DDBJ databases">
        <authorList>
            <person name="de Groot N.N."/>
        </authorList>
    </citation>
    <scope>NUCLEOTIDE SEQUENCE</scope>
</reference>
<dbReference type="PANTHER" id="PTHR43378">
    <property type="entry name" value="UDP-3-O-ACYLGLUCOSAMINE N-ACYLTRANSFERASE"/>
    <property type="match status" value="1"/>
</dbReference>
<sequence length="316" mass="33556">MRLSEIASILGVEFEGSDVEISGMNTLKDAKANELSFVSNKKYIKDIKETKAAAVIVSKETKDEVPVGSLALVVENPYWSMAIVSKYFAPPIEEENLPLPVIGKGSKISPKAEIANGAVIGENCTILAHVYVGAKAVVGDNTILYPSVTLYRDCKIGNGCIIHANSVIGADGFGFATNSMGEHKKIYQNGNVVIEDDVEIGSNVSIDRAVFGSTLIKKGTRIDNLVQIGHNCEVGEYSVLVSQVGLAGSTKLGRNVVMGGQAATAGHLEVAPFSTFAARSGITSSIKESGKSYAGFPLLGHREWLKLQAKLAKLIK</sequence>
<dbReference type="GO" id="GO:0103118">
    <property type="term" value="F:UDP-3-O-[(3R)-3-hydroxyacyl]-glucosamine N-acyltransferase activity"/>
    <property type="evidence" value="ECO:0007669"/>
    <property type="project" value="UniProtKB-EC"/>
</dbReference>
<dbReference type="HAMAP" id="MF_00523">
    <property type="entry name" value="LpxD"/>
    <property type="match status" value="1"/>
</dbReference>
<feature type="domain" description="UDP-3-O-[3-hydroxymyristoyl] glucosamine N-acyltransferase non-repeat region" evidence="7">
    <location>
        <begin position="18"/>
        <end position="86"/>
    </location>
</feature>
<dbReference type="GO" id="GO:0009245">
    <property type="term" value="P:lipid A biosynthetic process"/>
    <property type="evidence" value="ECO:0007669"/>
    <property type="project" value="UniProtKB-KW"/>
</dbReference>
<keyword evidence="2" id="KW-0441">Lipid A biosynthesis</keyword>
<dbReference type="EC" id="2.3.1.191" evidence="8"/>
<dbReference type="InterPro" id="IPR007691">
    <property type="entry name" value="LpxD"/>
</dbReference>
<accession>A0A1W1CYD0</accession>
<dbReference type="GO" id="GO:0016020">
    <property type="term" value="C:membrane"/>
    <property type="evidence" value="ECO:0007669"/>
    <property type="project" value="GOC"/>
</dbReference>
<gene>
    <name evidence="8" type="ORF">MNB_SM-5-1298</name>
</gene>
<evidence type="ECO:0000256" key="1">
    <source>
        <dbReference type="ARBA" id="ARBA00022516"/>
    </source>
</evidence>
<keyword evidence="6 8" id="KW-0012">Acyltransferase</keyword>
<proteinExistence type="inferred from homology"/>
<dbReference type="NCBIfam" id="NF002060">
    <property type="entry name" value="PRK00892.1"/>
    <property type="match status" value="1"/>
</dbReference>
<evidence type="ECO:0000256" key="5">
    <source>
        <dbReference type="ARBA" id="ARBA00023098"/>
    </source>
</evidence>
<dbReference type="EMBL" id="FPHH01000159">
    <property type="protein sequence ID" value="SFV70868.1"/>
    <property type="molecule type" value="Genomic_DNA"/>
</dbReference>
<dbReference type="Pfam" id="PF00132">
    <property type="entry name" value="Hexapep"/>
    <property type="match status" value="2"/>
</dbReference>
<evidence type="ECO:0000259" key="7">
    <source>
        <dbReference type="Pfam" id="PF04613"/>
    </source>
</evidence>
<dbReference type="SUPFAM" id="SSF51161">
    <property type="entry name" value="Trimeric LpxA-like enzymes"/>
    <property type="match status" value="1"/>
</dbReference>
<evidence type="ECO:0000313" key="8">
    <source>
        <dbReference type="EMBL" id="SFV70868.1"/>
    </source>
</evidence>
<keyword evidence="5" id="KW-0443">Lipid metabolism</keyword>